<dbReference type="AlphaFoldDB" id="T1CLF3"/>
<reference evidence="1" key="2">
    <citation type="journal article" date="2014" name="ISME J.">
        <title>Microbial stratification in low pH oxic and suboxic macroscopic growths along an acid mine drainage.</title>
        <authorList>
            <person name="Mendez-Garcia C."/>
            <person name="Mesa V."/>
            <person name="Sprenger R.R."/>
            <person name="Richter M."/>
            <person name="Diez M.S."/>
            <person name="Solano J."/>
            <person name="Bargiela R."/>
            <person name="Golyshina O.V."/>
            <person name="Manteca A."/>
            <person name="Ramos J.L."/>
            <person name="Gallego J.R."/>
            <person name="Llorente I."/>
            <person name="Martins Dos Santos V.A."/>
            <person name="Jensen O.N."/>
            <person name="Pelaez A.I."/>
            <person name="Sanchez J."/>
            <person name="Ferrer M."/>
        </authorList>
    </citation>
    <scope>NUCLEOTIDE SEQUENCE</scope>
</reference>
<organism evidence="1">
    <name type="scientific">mine drainage metagenome</name>
    <dbReference type="NCBI Taxonomy" id="410659"/>
    <lineage>
        <taxon>unclassified sequences</taxon>
        <taxon>metagenomes</taxon>
        <taxon>ecological metagenomes</taxon>
    </lineage>
</organism>
<comment type="caution">
    <text evidence="1">The sequence shown here is derived from an EMBL/GenBank/DDBJ whole genome shotgun (WGS) entry which is preliminary data.</text>
</comment>
<reference evidence="1" key="1">
    <citation type="submission" date="2013-08" db="EMBL/GenBank/DDBJ databases">
        <authorList>
            <person name="Mendez C."/>
            <person name="Richter M."/>
            <person name="Ferrer M."/>
            <person name="Sanchez J."/>
        </authorList>
    </citation>
    <scope>NUCLEOTIDE SEQUENCE</scope>
</reference>
<accession>T1CLF3</accession>
<sequence length="149" mass="17156">EHLALMKNIGILCVEHCGRHRYYRVVDPRIMELLEDLLASSAEVPIGERPDIARVAPLRQARMCYDHLAGRLGVALAEKLQEKKWVFLEARDFQVTDYGRHQLEHFGIDWRALARSRRLFARRCIDWSERKPHIGGALGAALTIRFQGA</sequence>
<dbReference type="EMBL" id="AUZX01005149">
    <property type="protein sequence ID" value="EQD68839.1"/>
    <property type="molecule type" value="Genomic_DNA"/>
</dbReference>
<evidence type="ECO:0000313" key="1">
    <source>
        <dbReference type="EMBL" id="EQD68839.1"/>
    </source>
</evidence>
<name>T1CLF3_9ZZZZ</name>
<dbReference type="InterPro" id="IPR036388">
    <property type="entry name" value="WH-like_DNA-bd_sf"/>
</dbReference>
<proteinExistence type="predicted"/>
<feature type="non-terminal residue" evidence="1">
    <location>
        <position position="1"/>
    </location>
</feature>
<protein>
    <submittedName>
        <fullName evidence="1">Transcriptional regulator, ArsR family</fullName>
    </submittedName>
</protein>
<dbReference type="Gene3D" id="1.10.10.10">
    <property type="entry name" value="Winged helix-like DNA-binding domain superfamily/Winged helix DNA-binding domain"/>
    <property type="match status" value="1"/>
</dbReference>
<gene>
    <name evidence="1" type="ORF">B1A_07129</name>
</gene>